<dbReference type="PROSITE" id="PS51257">
    <property type="entry name" value="PROKAR_LIPOPROTEIN"/>
    <property type="match status" value="1"/>
</dbReference>
<reference evidence="1" key="1">
    <citation type="submission" date="2018-06" db="EMBL/GenBank/DDBJ databases">
        <authorList>
            <person name="Zhirakovskaya E."/>
        </authorList>
    </citation>
    <scope>NUCLEOTIDE SEQUENCE</scope>
</reference>
<accession>A0A3B0Y7C2</accession>
<organism evidence="1">
    <name type="scientific">hydrothermal vent metagenome</name>
    <dbReference type="NCBI Taxonomy" id="652676"/>
    <lineage>
        <taxon>unclassified sequences</taxon>
        <taxon>metagenomes</taxon>
        <taxon>ecological metagenomes</taxon>
    </lineage>
</organism>
<evidence type="ECO:0000313" key="1">
    <source>
        <dbReference type="EMBL" id="VAW71427.1"/>
    </source>
</evidence>
<evidence type="ECO:0008006" key="2">
    <source>
        <dbReference type="Google" id="ProtNLM"/>
    </source>
</evidence>
<name>A0A3B0Y7C2_9ZZZZ</name>
<protein>
    <recommendedName>
        <fullName evidence="2">Lipoprotein</fullName>
    </recommendedName>
</protein>
<dbReference type="EMBL" id="UOFL01000021">
    <property type="protein sequence ID" value="VAW71427.1"/>
    <property type="molecule type" value="Genomic_DNA"/>
</dbReference>
<gene>
    <name evidence="1" type="ORF">MNBD_GAMMA12-3972</name>
</gene>
<proteinExistence type="predicted"/>
<dbReference type="AlphaFoldDB" id="A0A3B0Y7C2"/>
<sequence length="205" mass="23902">MKRIVCRQLPQLFLLCVVIFLTGCFSSTVSLHGVGLKKVDHRLTGVWFTSKQFHTQIYLHIVIDHEKNMRLIRVASPVSNRGERIQLDDFYIFPTKINNVYYMNLEFGNQDGDKKAYARKYWFVKYQLTSPTVLKIWALRHSAIVRGIQAGHISGKAWLNGKQKRISLHSTREELVKWLANTKGAVDWGVPQTYKRLNKASYREY</sequence>